<name>A0A1I3JT44_9SPIR</name>
<dbReference type="GO" id="GO:0003824">
    <property type="term" value="F:catalytic activity"/>
    <property type="evidence" value="ECO:0007669"/>
    <property type="project" value="InterPro"/>
</dbReference>
<feature type="domain" description="Radical SAM core" evidence="6">
    <location>
        <begin position="15"/>
        <end position="96"/>
    </location>
</feature>
<keyword evidence="2" id="KW-0949">S-adenosyl-L-methionine</keyword>
<evidence type="ECO:0000256" key="2">
    <source>
        <dbReference type="ARBA" id="ARBA00022691"/>
    </source>
</evidence>
<sequence>MKSKGFHPTEIIFSSTTACNLHCEHCFINRTPRKLEIAEAVKLIESCVESGSDIDRIGFSGGEPFLYMDFLVEVTKAAISHDLMFDQIMTNGDWWRDEADLTATLQKLYDASYDGKIGLSWDSYHGQSKERMETFIRTVQKIFGEESINIQTVDSSEGESLPLARTSLLATPSPRGAAPKTPENSPRVFACENSIASECERTTPPVDIPVYHLPRTYTSDDPRAWQSRRWFREDYCEGPGHILYVHADGNIAPCCGFANENEALFIGRITDSYETIMQNAENNKMVKICYEEGLSHYRRHGLKKSLHSHGVKLPGKCSDICSFCDFVCRQI</sequence>
<dbReference type="PANTHER" id="PTHR11228">
    <property type="entry name" value="RADICAL SAM DOMAIN PROTEIN"/>
    <property type="match status" value="1"/>
</dbReference>
<proteinExistence type="predicted"/>
<comment type="cofactor">
    <cofactor evidence="1">
        <name>[4Fe-4S] cluster</name>
        <dbReference type="ChEBI" id="CHEBI:49883"/>
    </cofactor>
</comment>
<evidence type="ECO:0000256" key="4">
    <source>
        <dbReference type="ARBA" id="ARBA00023004"/>
    </source>
</evidence>
<evidence type="ECO:0000259" key="6">
    <source>
        <dbReference type="Pfam" id="PF04055"/>
    </source>
</evidence>
<dbReference type="SFLD" id="SFLDG01067">
    <property type="entry name" value="SPASM/twitch_domain_containing"/>
    <property type="match status" value="1"/>
</dbReference>
<accession>A0A1I3JT44</accession>
<dbReference type="RefSeq" id="WP_074931061.1">
    <property type="nucleotide sequence ID" value="NZ_FORI01000003.1"/>
</dbReference>
<dbReference type="SUPFAM" id="SSF102114">
    <property type="entry name" value="Radical SAM enzymes"/>
    <property type="match status" value="1"/>
</dbReference>
<dbReference type="AlphaFoldDB" id="A0A1I3JT44"/>
<organism evidence="7 8">
    <name type="scientific">Treponema bryantii</name>
    <dbReference type="NCBI Taxonomy" id="163"/>
    <lineage>
        <taxon>Bacteria</taxon>
        <taxon>Pseudomonadati</taxon>
        <taxon>Spirochaetota</taxon>
        <taxon>Spirochaetia</taxon>
        <taxon>Spirochaetales</taxon>
        <taxon>Treponemataceae</taxon>
        <taxon>Treponema</taxon>
    </lineage>
</organism>
<evidence type="ECO:0000256" key="3">
    <source>
        <dbReference type="ARBA" id="ARBA00022723"/>
    </source>
</evidence>
<evidence type="ECO:0000256" key="1">
    <source>
        <dbReference type="ARBA" id="ARBA00001966"/>
    </source>
</evidence>
<reference evidence="8" key="1">
    <citation type="submission" date="2016-10" db="EMBL/GenBank/DDBJ databases">
        <authorList>
            <person name="Varghese N."/>
            <person name="Submissions S."/>
        </authorList>
    </citation>
    <scope>NUCLEOTIDE SEQUENCE [LARGE SCALE GENOMIC DNA]</scope>
    <source>
        <strain evidence="8">XBD1002</strain>
    </source>
</reference>
<protein>
    <submittedName>
        <fullName evidence="7">4Fe-4S single cluster domain-containing protein</fullName>
    </submittedName>
</protein>
<dbReference type="Pfam" id="PF04055">
    <property type="entry name" value="Radical_SAM"/>
    <property type="match status" value="1"/>
</dbReference>
<evidence type="ECO:0000313" key="7">
    <source>
        <dbReference type="EMBL" id="SFI63326.1"/>
    </source>
</evidence>
<dbReference type="InterPro" id="IPR007197">
    <property type="entry name" value="rSAM"/>
</dbReference>
<dbReference type="EMBL" id="FORI01000003">
    <property type="protein sequence ID" value="SFI63326.1"/>
    <property type="molecule type" value="Genomic_DNA"/>
</dbReference>
<dbReference type="InterPro" id="IPR058240">
    <property type="entry name" value="rSAM_sf"/>
</dbReference>
<keyword evidence="4" id="KW-0408">Iron</keyword>
<keyword evidence="8" id="KW-1185">Reference proteome</keyword>
<keyword evidence="3" id="KW-0479">Metal-binding</keyword>
<dbReference type="GO" id="GO:0046872">
    <property type="term" value="F:metal ion binding"/>
    <property type="evidence" value="ECO:0007669"/>
    <property type="project" value="UniProtKB-KW"/>
</dbReference>
<evidence type="ECO:0000256" key="5">
    <source>
        <dbReference type="ARBA" id="ARBA00023014"/>
    </source>
</evidence>
<dbReference type="PANTHER" id="PTHR11228:SF35">
    <property type="entry name" value="MOLYBDENUM COFACTOR BIOSYNTHESIS PROTEIN A-RELATED"/>
    <property type="match status" value="1"/>
</dbReference>
<dbReference type="CDD" id="cd01335">
    <property type="entry name" value="Radical_SAM"/>
    <property type="match status" value="1"/>
</dbReference>
<dbReference type="InterPro" id="IPR050377">
    <property type="entry name" value="Radical_SAM_PqqE_MftC-like"/>
</dbReference>
<dbReference type="OrthoDB" id="9810775at2"/>
<dbReference type="InterPro" id="IPR013785">
    <property type="entry name" value="Aldolase_TIM"/>
</dbReference>
<gene>
    <name evidence="7" type="ORF">SAMN04487775_103222</name>
</gene>
<dbReference type="SFLD" id="SFLDS00029">
    <property type="entry name" value="Radical_SAM"/>
    <property type="match status" value="1"/>
</dbReference>
<dbReference type="GO" id="GO:0051536">
    <property type="term" value="F:iron-sulfur cluster binding"/>
    <property type="evidence" value="ECO:0007669"/>
    <property type="project" value="UniProtKB-KW"/>
</dbReference>
<evidence type="ECO:0000313" key="8">
    <source>
        <dbReference type="Proteomes" id="UP000182737"/>
    </source>
</evidence>
<dbReference type="Proteomes" id="UP000182737">
    <property type="component" value="Unassembled WGS sequence"/>
</dbReference>
<keyword evidence="5" id="KW-0411">Iron-sulfur</keyword>
<dbReference type="Gene3D" id="3.20.20.70">
    <property type="entry name" value="Aldolase class I"/>
    <property type="match status" value="1"/>
</dbReference>